<gene>
    <name evidence="6" type="ORF">PsYK624_035190</name>
</gene>
<keyword evidence="2 3" id="KW-0694">RNA-binding</keyword>
<feature type="region of interest" description="Disordered" evidence="4">
    <location>
        <begin position="852"/>
        <end position="996"/>
    </location>
</feature>
<dbReference type="InterPro" id="IPR050825">
    <property type="entry name" value="RBM42_RBP45_47-like"/>
</dbReference>
<dbReference type="PANTHER" id="PTHR47640">
    <property type="entry name" value="TRNA SELENOCYSTEINE 1-ASSOCIATED PROTEIN 1-RELATED-RELATED"/>
    <property type="match status" value="1"/>
</dbReference>
<dbReference type="GO" id="GO:0003729">
    <property type="term" value="F:mRNA binding"/>
    <property type="evidence" value="ECO:0007669"/>
    <property type="project" value="InterPro"/>
</dbReference>
<feature type="compositionally biased region" description="Low complexity" evidence="4">
    <location>
        <begin position="221"/>
        <end position="231"/>
    </location>
</feature>
<reference evidence="6 7" key="1">
    <citation type="submission" date="2021-08" db="EMBL/GenBank/DDBJ databases">
        <title>Draft Genome Sequence of Phanerochaete sordida strain YK-624.</title>
        <authorList>
            <person name="Mori T."/>
            <person name="Dohra H."/>
            <person name="Suzuki T."/>
            <person name="Kawagishi H."/>
            <person name="Hirai H."/>
        </authorList>
    </citation>
    <scope>NUCLEOTIDE SEQUENCE [LARGE SCALE GENOMIC DNA]</scope>
    <source>
        <strain evidence="6 7">YK-624</strain>
    </source>
</reference>
<feature type="domain" description="RRM" evidence="5">
    <location>
        <begin position="662"/>
        <end position="734"/>
    </location>
</feature>
<dbReference type="Pfam" id="PF00076">
    <property type="entry name" value="RRM_1"/>
    <property type="match status" value="2"/>
</dbReference>
<feature type="region of interest" description="Disordered" evidence="4">
    <location>
        <begin position="164"/>
        <end position="232"/>
    </location>
</feature>
<feature type="compositionally biased region" description="Low complexity" evidence="4">
    <location>
        <begin position="552"/>
        <end position="604"/>
    </location>
</feature>
<dbReference type="EMBL" id="BPQB01000006">
    <property type="protein sequence ID" value="GJE87436.1"/>
    <property type="molecule type" value="Genomic_DNA"/>
</dbReference>
<dbReference type="InterPro" id="IPR012677">
    <property type="entry name" value="Nucleotide-bd_a/b_plait_sf"/>
</dbReference>
<dbReference type="SMART" id="SM00360">
    <property type="entry name" value="RRM"/>
    <property type="match status" value="2"/>
</dbReference>
<feature type="compositionally biased region" description="Polar residues" evidence="4">
    <location>
        <begin position="248"/>
        <end position="260"/>
    </location>
</feature>
<feature type="compositionally biased region" description="Low complexity" evidence="4">
    <location>
        <begin position="262"/>
        <end position="274"/>
    </location>
</feature>
<proteinExistence type="predicted"/>
<feature type="region of interest" description="Disordered" evidence="4">
    <location>
        <begin position="805"/>
        <end position="833"/>
    </location>
</feature>
<dbReference type="PANTHER" id="PTHR47640:SF10">
    <property type="entry name" value="TRNA SELENOCYSTEINE 1-ASSOCIATED PROTEIN 1-RELATED"/>
    <property type="match status" value="1"/>
</dbReference>
<feature type="region of interest" description="Disordered" evidence="4">
    <location>
        <begin position="248"/>
        <end position="274"/>
    </location>
</feature>
<keyword evidence="1" id="KW-0677">Repeat</keyword>
<dbReference type="Gene3D" id="3.30.70.330">
    <property type="match status" value="3"/>
</dbReference>
<feature type="compositionally biased region" description="Low complexity" evidence="4">
    <location>
        <begin position="805"/>
        <end position="822"/>
    </location>
</feature>
<dbReference type="CDD" id="cd12611">
    <property type="entry name" value="RRM1_NGR1_NAM8_like"/>
    <property type="match status" value="1"/>
</dbReference>
<dbReference type="SUPFAM" id="SSF54928">
    <property type="entry name" value="RNA-binding domain, RBD"/>
    <property type="match status" value="2"/>
</dbReference>
<dbReference type="OrthoDB" id="446113at2759"/>
<comment type="caution">
    <text evidence="6">The sequence shown here is derived from an EMBL/GenBank/DDBJ whole genome shotgun (WGS) entry which is preliminary data.</text>
</comment>
<feature type="region of interest" description="Disordered" evidence="4">
    <location>
        <begin position="532"/>
        <end position="604"/>
    </location>
</feature>
<feature type="compositionally biased region" description="Basic and acidic residues" evidence="4">
    <location>
        <begin position="68"/>
        <end position="83"/>
    </location>
</feature>
<evidence type="ECO:0000256" key="3">
    <source>
        <dbReference type="PROSITE-ProRule" id="PRU00176"/>
    </source>
</evidence>
<feature type="region of interest" description="Disordered" evidence="4">
    <location>
        <begin position="1"/>
        <end position="98"/>
    </location>
</feature>
<accession>A0A9P3G3A1</accession>
<dbReference type="AlphaFoldDB" id="A0A9P3G3A1"/>
<keyword evidence="7" id="KW-1185">Reference proteome</keyword>
<evidence type="ECO:0000313" key="6">
    <source>
        <dbReference type="EMBL" id="GJE87436.1"/>
    </source>
</evidence>
<name>A0A9P3G3A1_9APHY</name>
<evidence type="ECO:0000256" key="2">
    <source>
        <dbReference type="ARBA" id="ARBA00022884"/>
    </source>
</evidence>
<protein>
    <submittedName>
        <fullName evidence="6">RPM domain-containing protein</fullName>
    </submittedName>
</protein>
<sequence length="996" mass="105950">MSQPDTHAPEFDYIPFDTRDFQMNPNPPSTTPQGQHPYGAREFWHSGPGQGREMPGQGQGQHPTQVRDPSRDGLSMREAHSRDPQSFYHTPSASMPSASLSSILGAVGPDGRPANGLAGQSAQRMFAANGFADGWGSPSSLNGAASGTGLSVSVGATGAGAGLHGALNTNHARPHMPSMSQSGTVPGQQHHVQPPPPVSQKLAFNHHHHHRASPPRPLPFAPTSAPPAFSQSDRDTLRDAFLARQFHQASSPPSVPNVQGGSLPSPSSATPPRSTLWWGELEPWMDEEYAKQVCNLMGWDPVSIKVPRPAPDPLTGRQANNPGYCFLTFPSQVHAAAVLQQTNSAPNGNPLTMPNSSKQFTMNWASSVPTAPLSVPFNNAPTVSIPGAQNPNYPKEYSIFVGDLAPEVSNSDLVAVFRNPVLGLRNDREPRFIRPFLSCKSAKIMLDPVTGVSRGYGFVRFGEEADQQRALIEMHGLYCLSRPMRISPATAKFKPVPGINMDFAQMQYGSPYSPLPDPQQLALALPAPTGTKSVSTPLASVGGNNGQGLGNLPGPNSFSAPSLNSTSSMASSATLASTPSEDVLKSMSLPNSNSNSSPASANSAVPSSISAALAHQTHDQLMAQRYNIPEESWKHHAQARAILSNLIGPNGEQLTSSDPYNTTVFVGGLSPLISEETLRTFFAPFGEIHYVKVPVGKHCGFVQFVRKPDAERAIEKMQGFPIGGSRIRLSWGRSQYKAAQAAAQAAQAAALQVQYEPPVQAPPQNAPQLTPEQALQLLEKFGITQFLNSGSQIPTANLEALQAAVQRNEQQQQQPGAQSQQQSMGPYDVFGPSSFEAGSSFGSSFSPFSPDPNYLGETLSRDNSVSVSPGQSQSFSSTSSKGYAPWYSSQDDKVGSGSSGKASPTGPAASSRPSSARPFASFLGDAPNRASSRQEGPVARPDVPRRPSQGMEHFILPGQDRDHDPIHDLNGTLASLNLDNQGSWKSAHESSLQASS</sequence>
<feature type="compositionally biased region" description="Basic residues" evidence="4">
    <location>
        <begin position="204"/>
        <end position="213"/>
    </location>
</feature>
<dbReference type="CDD" id="cd12346">
    <property type="entry name" value="RRM3_NGR1_NAM8_like"/>
    <property type="match status" value="1"/>
</dbReference>
<organism evidence="6 7">
    <name type="scientific">Phanerochaete sordida</name>
    <dbReference type="NCBI Taxonomy" id="48140"/>
    <lineage>
        <taxon>Eukaryota</taxon>
        <taxon>Fungi</taxon>
        <taxon>Dikarya</taxon>
        <taxon>Basidiomycota</taxon>
        <taxon>Agaricomycotina</taxon>
        <taxon>Agaricomycetes</taxon>
        <taxon>Polyporales</taxon>
        <taxon>Phanerochaetaceae</taxon>
        <taxon>Phanerochaete</taxon>
    </lineage>
</organism>
<feature type="domain" description="RRM" evidence="5">
    <location>
        <begin position="397"/>
        <end position="491"/>
    </location>
</feature>
<evidence type="ECO:0000256" key="1">
    <source>
        <dbReference type="ARBA" id="ARBA00022737"/>
    </source>
</evidence>
<dbReference type="InterPro" id="IPR000504">
    <property type="entry name" value="RRM_dom"/>
</dbReference>
<feature type="compositionally biased region" description="Polar residues" evidence="4">
    <location>
        <begin position="972"/>
        <end position="996"/>
    </location>
</feature>
<dbReference type="PROSITE" id="PS50102">
    <property type="entry name" value="RRM"/>
    <property type="match status" value="2"/>
</dbReference>
<feature type="compositionally biased region" description="Low complexity" evidence="4">
    <location>
        <begin position="902"/>
        <end position="922"/>
    </location>
</feature>
<feature type="compositionally biased region" description="Low complexity" evidence="4">
    <location>
        <begin position="864"/>
        <end position="880"/>
    </location>
</feature>
<dbReference type="GO" id="GO:0005829">
    <property type="term" value="C:cytosol"/>
    <property type="evidence" value="ECO:0007669"/>
    <property type="project" value="TreeGrafter"/>
</dbReference>
<evidence type="ECO:0000313" key="7">
    <source>
        <dbReference type="Proteomes" id="UP000703269"/>
    </source>
</evidence>
<dbReference type="InterPro" id="IPR035979">
    <property type="entry name" value="RBD_domain_sf"/>
</dbReference>
<evidence type="ECO:0000256" key="4">
    <source>
        <dbReference type="SAM" id="MobiDB-lite"/>
    </source>
</evidence>
<evidence type="ECO:0000259" key="5">
    <source>
        <dbReference type="PROSITE" id="PS50102"/>
    </source>
</evidence>
<dbReference type="Proteomes" id="UP000703269">
    <property type="component" value="Unassembled WGS sequence"/>
</dbReference>